<name>A0ABQ9XUK2_9EUKA</name>
<comment type="caution">
    <text evidence="1">The sequence shown here is derived from an EMBL/GenBank/DDBJ whole genome shotgun (WGS) entry which is preliminary data.</text>
</comment>
<evidence type="ECO:0000313" key="1">
    <source>
        <dbReference type="EMBL" id="KAK2955162.1"/>
    </source>
</evidence>
<dbReference type="Proteomes" id="UP001281761">
    <property type="component" value="Unassembled WGS sequence"/>
</dbReference>
<reference evidence="1 2" key="1">
    <citation type="journal article" date="2022" name="bioRxiv">
        <title>Genomics of Preaxostyla Flagellates Illuminates Evolutionary Transitions and the Path Towards Mitochondrial Loss.</title>
        <authorList>
            <person name="Novak L.V.F."/>
            <person name="Treitli S.C."/>
            <person name="Pyrih J."/>
            <person name="Halakuc P."/>
            <person name="Pipaliya S.V."/>
            <person name="Vacek V."/>
            <person name="Brzon O."/>
            <person name="Soukal P."/>
            <person name="Eme L."/>
            <person name="Dacks J.B."/>
            <person name="Karnkowska A."/>
            <person name="Elias M."/>
            <person name="Hampl V."/>
        </authorList>
    </citation>
    <scope>NUCLEOTIDE SEQUENCE [LARGE SCALE GENOMIC DNA]</scope>
    <source>
        <strain evidence="1">NAU3</strain>
        <tissue evidence="1">Gut</tissue>
    </source>
</reference>
<protein>
    <submittedName>
        <fullName evidence="1">Uncharacterized protein</fullName>
    </submittedName>
</protein>
<keyword evidence="2" id="KW-1185">Reference proteome</keyword>
<evidence type="ECO:0000313" key="2">
    <source>
        <dbReference type="Proteomes" id="UP001281761"/>
    </source>
</evidence>
<dbReference type="EMBL" id="JARBJD010000070">
    <property type="protein sequence ID" value="KAK2955162.1"/>
    <property type="molecule type" value="Genomic_DNA"/>
</dbReference>
<proteinExistence type="predicted"/>
<organism evidence="1 2">
    <name type="scientific">Blattamonas nauphoetae</name>
    <dbReference type="NCBI Taxonomy" id="2049346"/>
    <lineage>
        <taxon>Eukaryota</taxon>
        <taxon>Metamonada</taxon>
        <taxon>Preaxostyla</taxon>
        <taxon>Oxymonadida</taxon>
        <taxon>Blattamonas</taxon>
    </lineage>
</organism>
<accession>A0ABQ9XUK2</accession>
<gene>
    <name evidence="1" type="ORF">BLNAU_9891</name>
</gene>
<sequence>MKCSDLFWGSSTGCPQNLAIEDDNTIAPTALTRSDASCIVFRFELAGYHADDIQVAIVDDEILRWIYLQAGRTQQLFEPDLDTPNELLFPTAFLHSSCAIRVVLVTNKDHGEELEFWSLEGNQVAIEVGAALAMDEIKPDVSWKMVQRDGRQLENIPVMNTSEVIDDQDIMHDILKILHDAVKLTIVNVKEKLFNMSFVWLQSNRDMFLQEVFIPMEHSFVQLSRNRHLLSWNDACRETMGLFFNFFDVSEFHQPTLDYSLLIEVEDEPVNKTNIWRMYESPYVHPSAFYVDIMRFTSLCDRSTNRFSSTVHSKGQ</sequence>